<gene>
    <name evidence="1" type="ORF">CGLO_12843</name>
</gene>
<reference evidence="2" key="1">
    <citation type="journal article" date="2013" name="Mol. Plant Microbe Interact.">
        <title>Global aspects of pacC regulation of pathogenicity genes in Colletotrichum gloeosporioides as revealed by transcriptome analysis.</title>
        <authorList>
            <person name="Alkan N."/>
            <person name="Meng X."/>
            <person name="Friedlander G."/>
            <person name="Reuveni E."/>
            <person name="Sukno S."/>
            <person name="Sherman A."/>
            <person name="Thon M."/>
            <person name="Fluhr R."/>
            <person name="Prusky D."/>
        </authorList>
    </citation>
    <scope>NUCLEOTIDE SEQUENCE [LARGE SCALE GENOMIC DNA]</scope>
    <source>
        <strain evidence="2">Cg-14</strain>
    </source>
</reference>
<evidence type="ECO:0000313" key="2">
    <source>
        <dbReference type="Proteomes" id="UP000015530"/>
    </source>
</evidence>
<evidence type="ECO:0000313" key="1">
    <source>
        <dbReference type="EMBL" id="EQB47967.1"/>
    </source>
</evidence>
<name>T0JXR8_COLGC</name>
<sequence>MPIRKKHRI</sequence>
<dbReference type="EMBL" id="AMYD01002777">
    <property type="protein sequence ID" value="EQB47967.1"/>
    <property type="molecule type" value="Genomic_DNA"/>
</dbReference>
<proteinExistence type="predicted"/>
<accession>T0JXR8</accession>
<protein>
    <submittedName>
        <fullName evidence="1">Uncharacterized protein</fullName>
    </submittedName>
</protein>
<dbReference type="Proteomes" id="UP000015530">
    <property type="component" value="Unassembled WGS sequence"/>
</dbReference>
<organism evidence="1 2">
    <name type="scientific">Colletotrichum gloeosporioides (strain Cg-14)</name>
    <name type="common">Anthracnose fungus</name>
    <name type="synonym">Glomerella cingulata</name>
    <dbReference type="NCBI Taxonomy" id="1237896"/>
    <lineage>
        <taxon>Eukaryota</taxon>
        <taxon>Fungi</taxon>
        <taxon>Dikarya</taxon>
        <taxon>Ascomycota</taxon>
        <taxon>Pezizomycotina</taxon>
        <taxon>Sordariomycetes</taxon>
        <taxon>Hypocreomycetidae</taxon>
        <taxon>Glomerellales</taxon>
        <taxon>Glomerellaceae</taxon>
        <taxon>Colletotrichum</taxon>
        <taxon>Colletotrichum gloeosporioides species complex</taxon>
    </lineage>
</organism>
<comment type="caution">
    <text evidence="1">The sequence shown here is derived from an EMBL/GenBank/DDBJ whole genome shotgun (WGS) entry which is preliminary data.</text>
</comment>
<dbReference type="HOGENOM" id="CLU_222546_0_0_1"/>